<dbReference type="InterPro" id="IPR007714">
    <property type="entry name" value="CFA20_dom"/>
</dbReference>
<dbReference type="Proteomes" id="UP000007879">
    <property type="component" value="Unassembled WGS sequence"/>
</dbReference>
<feature type="region of interest" description="Disordered" evidence="1">
    <location>
        <begin position="232"/>
        <end position="262"/>
    </location>
</feature>
<dbReference type="PANTHER" id="PTHR12458">
    <property type="entry name" value="ORF PROTEIN"/>
    <property type="match status" value="1"/>
</dbReference>
<name>A0A1X7VBW1_AMPQE</name>
<dbReference type="KEGG" id="aqu:105312016"/>
<feature type="region of interest" description="Disordered" evidence="1">
    <location>
        <begin position="293"/>
        <end position="362"/>
    </location>
</feature>
<feature type="compositionally biased region" description="Basic and acidic residues" evidence="1">
    <location>
        <begin position="418"/>
        <end position="432"/>
    </location>
</feature>
<dbReference type="AlphaFoldDB" id="A0A1X7VBW1"/>
<feature type="compositionally biased region" description="Acidic residues" evidence="1">
    <location>
        <begin position="403"/>
        <end position="417"/>
    </location>
</feature>
<gene>
    <name evidence="3" type="primary">105312016</name>
</gene>
<feature type="domain" description="CFA20" evidence="2">
    <location>
        <begin position="8"/>
        <end position="165"/>
    </location>
</feature>
<organism evidence="3">
    <name type="scientific">Amphimedon queenslandica</name>
    <name type="common">Sponge</name>
    <dbReference type="NCBI Taxonomy" id="400682"/>
    <lineage>
        <taxon>Eukaryota</taxon>
        <taxon>Metazoa</taxon>
        <taxon>Porifera</taxon>
        <taxon>Demospongiae</taxon>
        <taxon>Heteroscleromorpha</taxon>
        <taxon>Haplosclerida</taxon>
        <taxon>Niphatidae</taxon>
        <taxon>Amphimedon</taxon>
    </lineage>
</organism>
<dbReference type="eggNOG" id="KOG3213">
    <property type="taxonomic scope" value="Eukaryota"/>
</dbReference>
<feature type="compositionally biased region" description="Polar residues" evidence="1">
    <location>
        <begin position="297"/>
        <end position="312"/>
    </location>
</feature>
<dbReference type="InterPro" id="IPR040441">
    <property type="entry name" value="CFA20/CFAP20DC"/>
</dbReference>
<evidence type="ECO:0000313" key="4">
    <source>
        <dbReference type="Proteomes" id="UP000007879"/>
    </source>
</evidence>
<evidence type="ECO:0000256" key="1">
    <source>
        <dbReference type="SAM" id="MobiDB-lite"/>
    </source>
</evidence>
<sequence length="508" mass="56096">MFSNQGGKTLELFTAHGRDPLAKVQLTGGRTVKKEFDSLIKGYVLSLNGSPATSRVHLPKSDKKGMGLIHSYLLMQFFIPQDSRALIELIILDTTNCKRKLQLLSWQQEVSVNPLSVKIPLPLIPNEWHWLLIDLPDLMASLISQSYQSLEFLSVCGSCKIRSIATVRDFITSPGDLPSSWQPPPSVPPLNIYVVNSNLFSSSVPHAPQTKSEAASMHIAFGEKIAIPSHVARTQQRKVEASKQQTHSLPTGSKANSRAAALRPVTLKPTDNICIDSTTKEKELNSQASHFAYISPPHSTASSNKTRSNSQETDSRKTQSHSREAHSHSEEAHSHFQAPEKVSHIQTQTVHSGTRERKSTNLEEDFLSLSAINGGSPRRDLLANNEDGSYHWEKYHSDASNNTEDDDEKAIDTDSNDDGLKTNEMSPDKSNEESIPVHAPLHASIDDSGMGGPSTPTRQSLSDNNALLTQSDPTDSNSNQDENLELLYDPDLNYFYDPKTGKCYELAH</sequence>
<dbReference type="STRING" id="400682.A0A1X7VBW1"/>
<feature type="region of interest" description="Disordered" evidence="1">
    <location>
        <begin position="396"/>
        <end position="482"/>
    </location>
</feature>
<dbReference type="EnsemblMetazoa" id="XM_011404314.2">
    <property type="protein sequence ID" value="XP_011402616.1"/>
    <property type="gene ID" value="LOC105312016"/>
</dbReference>
<proteinExistence type="predicted"/>
<feature type="compositionally biased region" description="Basic and acidic residues" evidence="1">
    <location>
        <begin position="313"/>
        <end position="334"/>
    </location>
</feature>
<reference evidence="3" key="2">
    <citation type="submission" date="2017-05" db="UniProtKB">
        <authorList>
            <consortium name="EnsemblMetazoa"/>
        </authorList>
    </citation>
    <scope>IDENTIFICATION</scope>
</reference>
<reference evidence="4" key="1">
    <citation type="journal article" date="2010" name="Nature">
        <title>The Amphimedon queenslandica genome and the evolution of animal complexity.</title>
        <authorList>
            <person name="Srivastava M."/>
            <person name="Simakov O."/>
            <person name="Chapman J."/>
            <person name="Fahey B."/>
            <person name="Gauthier M.E."/>
            <person name="Mitros T."/>
            <person name="Richards G.S."/>
            <person name="Conaco C."/>
            <person name="Dacre M."/>
            <person name="Hellsten U."/>
            <person name="Larroux C."/>
            <person name="Putnam N.H."/>
            <person name="Stanke M."/>
            <person name="Adamska M."/>
            <person name="Darling A."/>
            <person name="Degnan S.M."/>
            <person name="Oakley T.H."/>
            <person name="Plachetzki D.C."/>
            <person name="Zhai Y."/>
            <person name="Adamski M."/>
            <person name="Calcino A."/>
            <person name="Cummins S.F."/>
            <person name="Goodstein D.M."/>
            <person name="Harris C."/>
            <person name="Jackson D.J."/>
            <person name="Leys S.P."/>
            <person name="Shu S."/>
            <person name="Woodcroft B.J."/>
            <person name="Vervoort M."/>
            <person name="Kosik K.S."/>
            <person name="Manning G."/>
            <person name="Degnan B.M."/>
            <person name="Rokhsar D.S."/>
        </authorList>
    </citation>
    <scope>NUCLEOTIDE SEQUENCE [LARGE SCALE GENOMIC DNA]</scope>
</reference>
<dbReference type="InParanoid" id="A0A1X7VBW1"/>
<protein>
    <recommendedName>
        <fullName evidence="2">CFA20 domain-containing protein</fullName>
    </recommendedName>
</protein>
<feature type="compositionally biased region" description="Polar residues" evidence="1">
    <location>
        <begin position="242"/>
        <end position="256"/>
    </location>
</feature>
<dbReference type="Pfam" id="PF05018">
    <property type="entry name" value="CFA20_dom"/>
    <property type="match status" value="1"/>
</dbReference>
<evidence type="ECO:0000313" key="3">
    <source>
        <dbReference type="EnsemblMetazoa" id="Aqu2.1.37478_001"/>
    </source>
</evidence>
<accession>A0A1X7VBW1</accession>
<feature type="compositionally biased region" description="Polar residues" evidence="1">
    <location>
        <begin position="454"/>
        <end position="481"/>
    </location>
</feature>
<keyword evidence="4" id="KW-1185">Reference proteome</keyword>
<dbReference type="EnsemblMetazoa" id="Aqu2.1.37478_001">
    <property type="protein sequence ID" value="Aqu2.1.37478_001"/>
    <property type="gene ID" value="Aqu2.1.37478"/>
</dbReference>
<evidence type="ECO:0000259" key="2">
    <source>
        <dbReference type="Pfam" id="PF05018"/>
    </source>
</evidence>
<dbReference type="OrthoDB" id="10261083at2759"/>